<dbReference type="STRING" id="1386089.N865_18755"/>
<keyword evidence="1" id="KW-0812">Transmembrane</keyword>
<keyword evidence="3" id="KW-1185">Reference proteome</keyword>
<evidence type="ECO:0000256" key="1">
    <source>
        <dbReference type="SAM" id="Phobius"/>
    </source>
</evidence>
<reference evidence="2 3" key="1">
    <citation type="submission" date="2013-08" db="EMBL/GenBank/DDBJ databases">
        <title>Intrasporangium oryzae NRRL B-24470.</title>
        <authorList>
            <person name="Liu H."/>
            <person name="Wang G."/>
        </authorList>
    </citation>
    <scope>NUCLEOTIDE SEQUENCE [LARGE SCALE GENOMIC DNA]</scope>
    <source>
        <strain evidence="2 3">NRRL B-24470</strain>
    </source>
</reference>
<feature type="transmembrane region" description="Helical" evidence="1">
    <location>
        <begin position="16"/>
        <end position="43"/>
    </location>
</feature>
<sequence length="208" mass="22145">MGWSRLTFLREPAVPLLVLATAVMVTRGYAADILLCVGTLALVVREGLRWRGRTADATPAPLRWRSVAGGCAIATVLGVGLSLIPRTERWLDVALAAVGVLALWLSLAVGPGGDGHLDDAPEPVPASPPRWWVWLGIGALLVLIELVSFLSQSDARTDNPDRPTISTLLEPTLAAGVPRAAGLTLWLLAGWWLVRRTRAWSGSRAGAP</sequence>
<keyword evidence="1" id="KW-0472">Membrane</keyword>
<gene>
    <name evidence="2" type="ORF">N865_18755</name>
</gene>
<feature type="transmembrane region" description="Helical" evidence="1">
    <location>
        <begin position="90"/>
        <end position="110"/>
    </location>
</feature>
<dbReference type="EMBL" id="AWSA01000003">
    <property type="protein sequence ID" value="EWT03366.1"/>
    <property type="molecule type" value="Genomic_DNA"/>
</dbReference>
<feature type="transmembrane region" description="Helical" evidence="1">
    <location>
        <begin position="172"/>
        <end position="194"/>
    </location>
</feature>
<dbReference type="Proteomes" id="UP000019489">
    <property type="component" value="Unassembled WGS sequence"/>
</dbReference>
<feature type="transmembrane region" description="Helical" evidence="1">
    <location>
        <begin position="131"/>
        <end position="152"/>
    </location>
</feature>
<protein>
    <submittedName>
        <fullName evidence="2">Uncharacterized protein</fullName>
    </submittedName>
</protein>
<name>W9GAY3_9MICO</name>
<dbReference type="AlphaFoldDB" id="W9GAY3"/>
<keyword evidence="1" id="KW-1133">Transmembrane helix</keyword>
<evidence type="ECO:0000313" key="3">
    <source>
        <dbReference type="Proteomes" id="UP000019489"/>
    </source>
</evidence>
<feature type="transmembrane region" description="Helical" evidence="1">
    <location>
        <begin position="64"/>
        <end position="84"/>
    </location>
</feature>
<proteinExistence type="predicted"/>
<accession>W9GAY3</accession>
<organism evidence="2 3">
    <name type="scientific">Intrasporangium oryzae NRRL B-24470</name>
    <dbReference type="NCBI Taxonomy" id="1386089"/>
    <lineage>
        <taxon>Bacteria</taxon>
        <taxon>Bacillati</taxon>
        <taxon>Actinomycetota</taxon>
        <taxon>Actinomycetes</taxon>
        <taxon>Micrococcales</taxon>
        <taxon>Intrasporangiaceae</taxon>
        <taxon>Intrasporangium</taxon>
    </lineage>
</organism>
<evidence type="ECO:0000313" key="2">
    <source>
        <dbReference type="EMBL" id="EWT03366.1"/>
    </source>
</evidence>
<comment type="caution">
    <text evidence="2">The sequence shown here is derived from an EMBL/GenBank/DDBJ whole genome shotgun (WGS) entry which is preliminary data.</text>
</comment>